<feature type="domain" description="PLD phosphodiesterase" evidence="1">
    <location>
        <begin position="129"/>
        <end position="156"/>
    </location>
</feature>
<evidence type="ECO:0000313" key="3">
    <source>
        <dbReference type="Proteomes" id="UP000601587"/>
    </source>
</evidence>
<organism evidence="2 3">
    <name type="scientific">Lactobacillus helveticus</name>
    <name type="common">Lactobacillus suntoryeus</name>
    <dbReference type="NCBI Taxonomy" id="1587"/>
    <lineage>
        <taxon>Bacteria</taxon>
        <taxon>Bacillati</taxon>
        <taxon>Bacillota</taxon>
        <taxon>Bacilli</taxon>
        <taxon>Lactobacillales</taxon>
        <taxon>Lactobacillaceae</taxon>
        <taxon>Lactobacillus</taxon>
    </lineage>
</organism>
<dbReference type="PROSITE" id="PS50035">
    <property type="entry name" value="PLD"/>
    <property type="match status" value="1"/>
</dbReference>
<dbReference type="PANTHER" id="PTHR21248">
    <property type="entry name" value="CARDIOLIPIN SYNTHASE"/>
    <property type="match status" value="1"/>
</dbReference>
<dbReference type="InterPro" id="IPR025202">
    <property type="entry name" value="PLD-like_dom"/>
</dbReference>
<dbReference type="Pfam" id="PF13091">
    <property type="entry name" value="PLDc_2"/>
    <property type="match status" value="1"/>
</dbReference>
<dbReference type="GO" id="GO:0032049">
    <property type="term" value="P:cardiolipin biosynthetic process"/>
    <property type="evidence" value="ECO:0007669"/>
    <property type="project" value="UniProtKB-ARBA"/>
</dbReference>
<dbReference type="EMBL" id="WCGB01000002">
    <property type="protein sequence ID" value="NRN90686.1"/>
    <property type="molecule type" value="Genomic_DNA"/>
</dbReference>
<dbReference type="InterPro" id="IPR001736">
    <property type="entry name" value="PLipase_D/transphosphatidylase"/>
</dbReference>
<name>A0A9Q5BUU5_LACHE</name>
<accession>A0A9Q5BUU5</accession>
<protein>
    <submittedName>
        <fullName evidence="2">Cardiolipin synthase</fullName>
    </submittedName>
</protein>
<sequence>MDWNTSIRRTNLPKFELKELKPFTVNRKDINDNKNVAMQIVSSGPDNQHYGIRRGYEGIIAGAKKYIYIQTPYLIPEESILEALIIAANSGIDVRIMVPCMPDHPFVYRATEYYAKYLVAHGVKVYKYNDGFIHAKTMVSGSNISSVGSANQDFRSYTLNFEVNSFNYNPALTQELKKIFEKDLDKCTLLTNDYFAQQSSWLKFKQYFSRLLSPIF</sequence>
<dbReference type="Gene3D" id="3.30.870.10">
    <property type="entry name" value="Endonuclease Chain A"/>
    <property type="match status" value="1"/>
</dbReference>
<dbReference type="Proteomes" id="UP000601587">
    <property type="component" value="Unassembled WGS sequence"/>
</dbReference>
<evidence type="ECO:0000313" key="2">
    <source>
        <dbReference type="EMBL" id="NRN90686.1"/>
    </source>
</evidence>
<dbReference type="CDD" id="cd09112">
    <property type="entry name" value="PLDc_CLS_2"/>
    <property type="match status" value="1"/>
</dbReference>
<gene>
    <name evidence="2" type="ORF">IMAU50013_00211</name>
</gene>
<dbReference type="AlphaFoldDB" id="A0A9Q5BUU5"/>
<comment type="caution">
    <text evidence="2">The sequence shown here is derived from an EMBL/GenBank/DDBJ whole genome shotgun (WGS) entry which is preliminary data.</text>
</comment>
<dbReference type="GO" id="GO:0030572">
    <property type="term" value="F:phosphatidyltransferase activity"/>
    <property type="evidence" value="ECO:0007669"/>
    <property type="project" value="UniProtKB-ARBA"/>
</dbReference>
<evidence type="ECO:0000259" key="1">
    <source>
        <dbReference type="PROSITE" id="PS50035"/>
    </source>
</evidence>
<reference evidence="2" key="1">
    <citation type="submission" date="2019-09" db="EMBL/GenBank/DDBJ databases">
        <title>Comparative genomic analysis of Lactobacillus helveticus.</title>
        <authorList>
            <person name="Zhang H."/>
            <person name="Chen Y."/>
            <person name="Zhong Z."/>
        </authorList>
    </citation>
    <scope>NUCLEOTIDE SEQUENCE</scope>
    <source>
        <strain evidence="2">IMAU50013</strain>
    </source>
</reference>
<proteinExistence type="predicted"/>
<dbReference type="SUPFAM" id="SSF56024">
    <property type="entry name" value="Phospholipase D/nuclease"/>
    <property type="match status" value="1"/>
</dbReference>
<dbReference type="PANTHER" id="PTHR21248:SF22">
    <property type="entry name" value="PHOSPHOLIPASE D"/>
    <property type="match status" value="1"/>
</dbReference>